<organism evidence="2 3">
    <name type="scientific">Terrisporobacter othiniensis</name>
    <dbReference type="NCBI Taxonomy" id="1577792"/>
    <lineage>
        <taxon>Bacteria</taxon>
        <taxon>Bacillati</taxon>
        <taxon>Bacillota</taxon>
        <taxon>Clostridia</taxon>
        <taxon>Peptostreptococcales</taxon>
        <taxon>Peptostreptococcaceae</taxon>
        <taxon>Terrisporobacter</taxon>
    </lineage>
</organism>
<dbReference type="EMBL" id="JWHR01000059">
    <property type="protein sequence ID" value="KHS57965.1"/>
    <property type="molecule type" value="Genomic_DNA"/>
</dbReference>
<dbReference type="RefSeq" id="WP_039678915.1">
    <property type="nucleotide sequence ID" value="NZ_JAWGXO010000001.1"/>
</dbReference>
<dbReference type="Gene3D" id="3.60.40.10">
    <property type="entry name" value="PPM-type phosphatase domain"/>
    <property type="match status" value="1"/>
</dbReference>
<dbReference type="AlphaFoldDB" id="A0A0B3WTQ2"/>
<dbReference type="InterPro" id="IPR015655">
    <property type="entry name" value="PP2C"/>
</dbReference>
<protein>
    <submittedName>
        <fullName evidence="2">Serine/threonine protein phosphatase</fullName>
    </submittedName>
</protein>
<dbReference type="NCBIfam" id="NF033484">
    <property type="entry name" value="Stp1_PP2C_phos"/>
    <property type="match status" value="1"/>
</dbReference>
<name>A0A0B3WTQ2_9FIRM</name>
<dbReference type="GO" id="GO:0004722">
    <property type="term" value="F:protein serine/threonine phosphatase activity"/>
    <property type="evidence" value="ECO:0007669"/>
    <property type="project" value="InterPro"/>
</dbReference>
<dbReference type="InterPro" id="IPR001932">
    <property type="entry name" value="PPM-type_phosphatase-like_dom"/>
</dbReference>
<dbReference type="CDD" id="cd00143">
    <property type="entry name" value="PP2Cc"/>
    <property type="match status" value="1"/>
</dbReference>
<reference evidence="2 3" key="1">
    <citation type="submission" date="2014-12" db="EMBL/GenBank/DDBJ databases">
        <title>Draft genome sequence of Terrisporobacter sp. 08-306576, isolated from the blood culture of a bacteremia patient.</title>
        <authorList>
            <person name="Lund L.C."/>
            <person name="Sydenham T.V."/>
            <person name="Hogh S.V."/>
            <person name="Skov M.N."/>
            <person name="Kemp M."/>
            <person name="Justesen U.S."/>
        </authorList>
    </citation>
    <scope>NUCLEOTIDE SEQUENCE [LARGE SCALE GENOMIC DNA]</scope>
    <source>
        <strain evidence="2 3">08-306576</strain>
    </source>
</reference>
<feature type="domain" description="PPM-type phosphatase" evidence="1">
    <location>
        <begin position="2"/>
        <end position="248"/>
    </location>
</feature>
<dbReference type="PANTHER" id="PTHR13832">
    <property type="entry name" value="PROTEIN PHOSPHATASE 2C"/>
    <property type="match status" value="1"/>
</dbReference>
<proteinExistence type="predicted"/>
<dbReference type="PANTHER" id="PTHR13832:SF860">
    <property type="entry name" value="PROTEIN PHOSPHATASE PHPP"/>
    <property type="match status" value="1"/>
</dbReference>
<comment type="caution">
    <text evidence="2">The sequence shown here is derived from an EMBL/GenBank/DDBJ whole genome shotgun (WGS) entry which is preliminary data.</text>
</comment>
<sequence length="249" mass="27773">MIYNCDSHVGKVRKNNEDYCMGEIIQTEDDCIGIFALADGMGGHKKGEVASKIAVESIIDFLKENISQSGGIKMDYLDDIIKQGYNYANKKIYAKALEDNSCEGMGTTLVVAVIYKNDVIIANVGDSRGYLLHNDDFRKITKDHSVVEELVNANLITEEEARRHPRRNQITRAMGAEEIIIVDIFREKLEKDDILLLATDGLTGCVEDESIKNIIEQDKGIKEICQDLINEANNNSGKDNISVILSKID</sequence>
<dbReference type="PROSITE" id="PS51746">
    <property type="entry name" value="PPM_2"/>
    <property type="match status" value="1"/>
</dbReference>
<keyword evidence="3" id="KW-1185">Reference proteome</keyword>
<evidence type="ECO:0000313" key="2">
    <source>
        <dbReference type="EMBL" id="KHS57965.1"/>
    </source>
</evidence>
<dbReference type="InterPro" id="IPR036457">
    <property type="entry name" value="PPM-type-like_dom_sf"/>
</dbReference>
<dbReference type="Pfam" id="PF13672">
    <property type="entry name" value="PP2C_2"/>
    <property type="match status" value="1"/>
</dbReference>
<evidence type="ECO:0000259" key="1">
    <source>
        <dbReference type="PROSITE" id="PS51746"/>
    </source>
</evidence>
<dbReference type="STRING" id="1577792.QX51_05580"/>
<dbReference type="SMART" id="SM00332">
    <property type="entry name" value="PP2Cc"/>
    <property type="match status" value="1"/>
</dbReference>
<dbReference type="SMART" id="SM00331">
    <property type="entry name" value="PP2C_SIG"/>
    <property type="match status" value="1"/>
</dbReference>
<gene>
    <name evidence="2" type="ORF">QX51_05580</name>
</gene>
<accession>A0A0B3WTQ2</accession>
<dbReference type="Proteomes" id="UP000031189">
    <property type="component" value="Unassembled WGS sequence"/>
</dbReference>
<dbReference type="OrthoDB" id="9801841at2"/>
<evidence type="ECO:0000313" key="3">
    <source>
        <dbReference type="Proteomes" id="UP000031189"/>
    </source>
</evidence>
<dbReference type="SUPFAM" id="SSF81606">
    <property type="entry name" value="PP2C-like"/>
    <property type="match status" value="1"/>
</dbReference>